<protein>
    <recommendedName>
        <fullName evidence="8">Polyketide synthase phosphopantetheine-binding domain-containing protein</fullName>
    </recommendedName>
</protein>
<evidence type="ECO:0008006" key="8">
    <source>
        <dbReference type="Google" id="ProtNLM"/>
    </source>
</evidence>
<evidence type="ECO:0000259" key="5">
    <source>
        <dbReference type="Pfam" id="PF07993"/>
    </source>
</evidence>
<comment type="caution">
    <text evidence="6">The sequence shown here is derived from an EMBL/GenBank/DDBJ whole genome shotgun (WGS) entry which is preliminary data.</text>
</comment>
<sequence length="1084" mass="120344">MAPLYARDFVYPPLDGSITIPETIEFHWRHNADLPAFAFSRDGQEYAESITEISFLEFGRACHRVAHYIDSKSKSEGGRPVVALIALTDTLVYQATCVGIMKAGFIPFPISPRNTAAAVINLFKKTNCHYLLATRTTLKELLNSIRDELENEESSYPLIIEEIPQLKDIFPKLGVETPSDPFTPYVPALERPRAGPNDIGLILHSSGSTGFPKAIPQPYLTMVHWAAFPCGEIFSFHQPRSRIAVMHLPPFHTLGIYAQILFPLYNCTTISIYPPVTDSPEKLPIMPTPENILDHLRRTNANAIVAVPTLLHAWAQDQRSVELLSSLLFVDFAGGAISPKVSDKLIASGVRLVPTYGATEFGAPTVFFKRPEDEADWAYLEFGDRCKVRWEPQGDGTYECQFLTTETHMLPIENLPDVRGYATNDLFEPHPTKKHLWKIIGRVDDVIVHASGEKTVPGPIEDIIMSSPYIMGTVMFGRARNQPGILIEPKPTYAIDIDDSSQVAQFRNLIWPIIEEANKVAPAFSKIFKEMILITNKNKPLPRAGKGTVMRKLAVMSYEQEIEALYATVESTESTEAIPPPTEWTKEALTGWLIEQAQELNGGKKIAPSDDLFEQGFDSFSATILRRRITGALQHLKSPAGVAALRTINQNTLYSYPTVNALTEHLLDLISSSTVAQRPQSRADAIEQMIAKYAFSEKCDVQLASTFKTTGLVVLLTGSTGNLGSQVLDQLLRHIDISKVYALNRPSSASISDRHLDRFRDKGLDTSVLSSNKLVYLESDISHDRLGLSESAYNEVLETVDVIIHNAWRLDFNLSLASFESNIRGTRNLAEFSRSKPSAKFIFTSSMASALSWDQSLGLYPEEVVMDSKYAVGQGYGEGKYVSERVLASSGINFTSLRIGQITGGGPRCAWATTDWLPILVKSSLALGVLPSATGLASWIPMDLVASSILDLTLSGKAYPLAINILHTRPVQWNTALRYIADALVKEGVTSQLPFAPFSEWVLSLEKRAQSSLREKDMTEIPAIKLLNFFRAMSANTSGKEDAEVGGIPRFSLRNWNESLSKATPLEYSDAQKWVRYWKEVELF</sequence>
<evidence type="ECO:0000313" key="6">
    <source>
        <dbReference type="EMBL" id="PPQ66647.1"/>
    </source>
</evidence>
<evidence type="ECO:0000259" key="3">
    <source>
        <dbReference type="Pfam" id="PF00501"/>
    </source>
</evidence>
<dbReference type="InterPro" id="IPR009081">
    <property type="entry name" value="PP-bd_ACP"/>
</dbReference>
<dbReference type="Gene3D" id="3.40.50.12780">
    <property type="entry name" value="N-terminal domain of ligase-like"/>
    <property type="match status" value="1"/>
</dbReference>
<feature type="domain" description="AMP-dependent synthetase/ligase" evidence="3">
    <location>
        <begin position="31"/>
        <end position="377"/>
    </location>
</feature>
<dbReference type="Pfam" id="PF07993">
    <property type="entry name" value="NAD_binding_4"/>
    <property type="match status" value="1"/>
</dbReference>
<organism evidence="6 7">
    <name type="scientific">Gymnopilus dilepis</name>
    <dbReference type="NCBI Taxonomy" id="231916"/>
    <lineage>
        <taxon>Eukaryota</taxon>
        <taxon>Fungi</taxon>
        <taxon>Dikarya</taxon>
        <taxon>Basidiomycota</taxon>
        <taxon>Agaricomycotina</taxon>
        <taxon>Agaricomycetes</taxon>
        <taxon>Agaricomycetidae</taxon>
        <taxon>Agaricales</taxon>
        <taxon>Agaricineae</taxon>
        <taxon>Hymenogastraceae</taxon>
        <taxon>Gymnopilus</taxon>
    </lineage>
</organism>
<dbReference type="PANTHER" id="PTHR43439:SF2">
    <property type="entry name" value="ENZYME, PUTATIVE (JCVI)-RELATED"/>
    <property type="match status" value="1"/>
</dbReference>
<dbReference type="Pfam" id="PF23562">
    <property type="entry name" value="AMP-binding_C_3"/>
    <property type="match status" value="1"/>
</dbReference>
<dbReference type="PROSITE" id="PS00455">
    <property type="entry name" value="AMP_BINDING"/>
    <property type="match status" value="1"/>
</dbReference>
<dbReference type="Gene3D" id="3.40.50.720">
    <property type="entry name" value="NAD(P)-binding Rossmann-like Domain"/>
    <property type="match status" value="1"/>
</dbReference>
<evidence type="ECO:0000256" key="1">
    <source>
        <dbReference type="ARBA" id="ARBA00022450"/>
    </source>
</evidence>
<dbReference type="InterPro" id="IPR020845">
    <property type="entry name" value="AMP-binding_CS"/>
</dbReference>
<dbReference type="InterPro" id="IPR036736">
    <property type="entry name" value="ACP-like_sf"/>
</dbReference>
<feature type="domain" description="Carrier" evidence="4">
    <location>
        <begin position="603"/>
        <end position="666"/>
    </location>
</feature>
<name>A0A409VK96_9AGAR</name>
<proteinExistence type="predicted"/>
<dbReference type="SUPFAM" id="SSF47336">
    <property type="entry name" value="ACP-like"/>
    <property type="match status" value="1"/>
</dbReference>
<keyword evidence="2" id="KW-0597">Phosphoprotein</keyword>
<dbReference type="SUPFAM" id="SSF56801">
    <property type="entry name" value="Acetyl-CoA synthetase-like"/>
    <property type="match status" value="1"/>
</dbReference>
<dbReference type="InterPro" id="IPR051414">
    <property type="entry name" value="Adenylate-forming_Reductase"/>
</dbReference>
<keyword evidence="7" id="KW-1185">Reference proteome</keyword>
<feature type="domain" description="Thioester reductase (TE)" evidence="5">
    <location>
        <begin position="716"/>
        <end position="949"/>
    </location>
</feature>
<evidence type="ECO:0000259" key="4">
    <source>
        <dbReference type="Pfam" id="PF00550"/>
    </source>
</evidence>
<reference evidence="6 7" key="1">
    <citation type="journal article" date="2018" name="Evol. Lett.">
        <title>Horizontal gene cluster transfer increased hallucinogenic mushroom diversity.</title>
        <authorList>
            <person name="Reynolds H.T."/>
            <person name="Vijayakumar V."/>
            <person name="Gluck-Thaler E."/>
            <person name="Korotkin H.B."/>
            <person name="Matheny P.B."/>
            <person name="Slot J.C."/>
        </authorList>
    </citation>
    <scope>NUCLEOTIDE SEQUENCE [LARGE SCALE GENOMIC DNA]</scope>
    <source>
        <strain evidence="6 7">SRW20</strain>
    </source>
</reference>
<dbReference type="InterPro" id="IPR036291">
    <property type="entry name" value="NAD(P)-bd_dom_sf"/>
</dbReference>
<dbReference type="InParanoid" id="A0A409VK96"/>
<dbReference type="AlphaFoldDB" id="A0A409VK96"/>
<dbReference type="STRING" id="231916.A0A409VK96"/>
<dbReference type="Pfam" id="PF00550">
    <property type="entry name" value="PP-binding"/>
    <property type="match status" value="1"/>
</dbReference>
<evidence type="ECO:0000256" key="2">
    <source>
        <dbReference type="ARBA" id="ARBA00022553"/>
    </source>
</evidence>
<dbReference type="SUPFAM" id="SSF51735">
    <property type="entry name" value="NAD(P)-binding Rossmann-fold domains"/>
    <property type="match status" value="1"/>
</dbReference>
<dbReference type="OrthoDB" id="429813at2759"/>
<dbReference type="Proteomes" id="UP000284706">
    <property type="component" value="Unassembled WGS sequence"/>
</dbReference>
<evidence type="ECO:0000313" key="7">
    <source>
        <dbReference type="Proteomes" id="UP000284706"/>
    </source>
</evidence>
<dbReference type="InterPro" id="IPR042099">
    <property type="entry name" value="ANL_N_sf"/>
</dbReference>
<gene>
    <name evidence="6" type="ORF">CVT26_009401</name>
</gene>
<dbReference type="InterPro" id="IPR013120">
    <property type="entry name" value="FAR_NAD-bd"/>
</dbReference>
<dbReference type="InterPro" id="IPR000873">
    <property type="entry name" value="AMP-dep_synth/lig_dom"/>
</dbReference>
<dbReference type="Gene3D" id="1.10.1200.10">
    <property type="entry name" value="ACP-like"/>
    <property type="match status" value="1"/>
</dbReference>
<dbReference type="EMBL" id="NHYE01005625">
    <property type="protein sequence ID" value="PPQ66647.1"/>
    <property type="molecule type" value="Genomic_DNA"/>
</dbReference>
<accession>A0A409VK96</accession>
<dbReference type="Pfam" id="PF00501">
    <property type="entry name" value="AMP-binding"/>
    <property type="match status" value="1"/>
</dbReference>
<keyword evidence="1" id="KW-0596">Phosphopantetheine</keyword>
<dbReference type="PANTHER" id="PTHR43439">
    <property type="entry name" value="PHENYLACETATE-COENZYME A LIGASE"/>
    <property type="match status" value="1"/>
</dbReference>